<dbReference type="InterPro" id="IPR027463">
    <property type="entry name" value="AcrB_DN_DC_subdom"/>
</dbReference>
<dbReference type="PRINTS" id="PR00702">
    <property type="entry name" value="ACRIFLAVINRP"/>
</dbReference>
<dbReference type="Gene3D" id="3.30.2090.10">
    <property type="entry name" value="Multidrug efflux transporter AcrB TolC docking domain, DN and DC subdomains"/>
    <property type="match status" value="2"/>
</dbReference>
<feature type="transmembrane region" description="Helical" evidence="1">
    <location>
        <begin position="891"/>
        <end position="908"/>
    </location>
</feature>
<evidence type="ECO:0000256" key="1">
    <source>
        <dbReference type="SAM" id="Phobius"/>
    </source>
</evidence>
<organism evidence="2 3">
    <name type="scientific">Labrys miyagiensis</name>
    <dbReference type="NCBI Taxonomy" id="346912"/>
    <lineage>
        <taxon>Bacteria</taxon>
        <taxon>Pseudomonadati</taxon>
        <taxon>Pseudomonadota</taxon>
        <taxon>Alphaproteobacteria</taxon>
        <taxon>Hyphomicrobiales</taxon>
        <taxon>Xanthobacteraceae</taxon>
        <taxon>Labrys</taxon>
    </lineage>
</organism>
<dbReference type="EMBL" id="BSPC01000028">
    <property type="protein sequence ID" value="GLS20402.1"/>
    <property type="molecule type" value="Genomic_DNA"/>
</dbReference>
<sequence>MNGVSAPFILRPIATSLLGVAVLLGGLLGYFALPVAPLPQVDFPTIQITTQLPGAEPETMASLVTAPLERNLGQIPAISTMVSSSAFGISQITLQYNLGRDIDGAAQDVQAAINASAATLPTGLPYPPTYAKVNPADTPIVTLALRSKSQTIRNLSDMADTLLAQRFAEVSGVGHVDVQGGVRPALRVQVDLTRAAAYGLGLEDIRTAITSSTVAGAKGSLDGAAQSYTIAANDQISAADAFANVVIAYKNGAPVRLKDIADVVEGLENARVGAYYDGQPAVVLDIMRQPGANVISTVKSVLAALPELRRSLPADVSLDIVNDRTQTIQASIDDVEMTLALSVGLVILVVFIFLRTLRATIIAGVALPLSLIAAFGVMYFCNFSLDNLSLMALTIGAGFVVDDAIVMIENIVRHIEEGESPFEAALRGAQEIGFTIISLTVSLIAVFIPLLFMTGIVGRMFREFALTLTIAVVVSAVISLTLTPMMCARLLTASHGERKGPLEWIEKGFDKIIQGYRASLVWTLRHGFLMLLLTLGTLATTIWLYIAIPKGFLPQQDTGLITAVIEAEPTASFDAMKRVQASVADIARKDPDVVSVVSSIGVSGTNLTSNTGSLSLVLKPRNKRQADATAIIERLQAQTGKIPGITVTYQSVQDIRITARAGRAPYQYTLTGTDATEVDNWADKLAAELRRSPLMRDVTSEVQNGGSKLFVQVDRDTASRLGVSMQDVSNALNNAFGQRQIATIYAQANQYRVILEARPEDQVGPSVLSRIYVSSSASASGLATTTNPNAGTVGASGSATNIPTESGAVDNQVPLNAFTTVEHRTAPLVVEHDDQFPSATVSFDVARNASLSDAVTAIDRAQRDTGMPASITTRFTGDAAEFASSLANQPWLILAAVITIYIVLGVLYESAIHPVTILSTLPSAGVGALLALEYTGKELSLIALIGIVLLMGIVKKNAIMMIDFAIEAQREHGMDPHEAIVTASALRFRPIMMTTLAALFGALPLALGHGMGSELRIPLGITIIGGLLLSQLLTLYTTPVIYLGFERLRDYFSRKPEPAPQG</sequence>
<dbReference type="Proteomes" id="UP001156882">
    <property type="component" value="Unassembled WGS sequence"/>
</dbReference>
<feature type="transmembrane region" description="Helical" evidence="1">
    <location>
        <begin position="938"/>
        <end position="954"/>
    </location>
</feature>
<proteinExistence type="predicted"/>
<protein>
    <submittedName>
        <fullName evidence="2">Acriflavine resistance protein B</fullName>
    </submittedName>
</protein>
<feature type="transmembrane region" description="Helical" evidence="1">
    <location>
        <begin position="464"/>
        <end position="491"/>
    </location>
</feature>
<dbReference type="PANTHER" id="PTHR32063:SF78">
    <property type="entry name" value="ACRB_ACRD_ACRF FAMILY PROTEIN"/>
    <property type="match status" value="1"/>
</dbReference>
<evidence type="ECO:0000313" key="2">
    <source>
        <dbReference type="EMBL" id="GLS20402.1"/>
    </source>
</evidence>
<evidence type="ECO:0000313" key="3">
    <source>
        <dbReference type="Proteomes" id="UP001156882"/>
    </source>
</evidence>
<dbReference type="SUPFAM" id="SSF82693">
    <property type="entry name" value="Multidrug efflux transporter AcrB pore domain, PN1, PN2, PC1 and PC2 subdomains"/>
    <property type="match status" value="3"/>
</dbReference>
<dbReference type="Gene3D" id="3.30.70.1430">
    <property type="entry name" value="Multidrug efflux transporter AcrB pore domain"/>
    <property type="match status" value="2"/>
</dbReference>
<comment type="caution">
    <text evidence="2">The sequence shown here is derived from an EMBL/GenBank/DDBJ whole genome shotgun (WGS) entry which is preliminary data.</text>
</comment>
<name>A0ABQ6CJ87_9HYPH</name>
<dbReference type="Gene3D" id="3.30.70.1320">
    <property type="entry name" value="Multidrug efflux transporter AcrB pore domain like"/>
    <property type="match status" value="1"/>
</dbReference>
<accession>A0ABQ6CJ87</accession>
<feature type="transmembrane region" description="Helical" evidence="1">
    <location>
        <begin position="337"/>
        <end position="354"/>
    </location>
</feature>
<dbReference type="InterPro" id="IPR001036">
    <property type="entry name" value="Acrflvin-R"/>
</dbReference>
<dbReference type="SUPFAM" id="SSF82866">
    <property type="entry name" value="Multidrug efflux transporter AcrB transmembrane domain"/>
    <property type="match status" value="2"/>
</dbReference>
<dbReference type="SUPFAM" id="SSF82714">
    <property type="entry name" value="Multidrug efflux transporter AcrB TolC docking domain, DN and DC subdomains"/>
    <property type="match status" value="2"/>
</dbReference>
<dbReference type="Gene3D" id="1.20.1640.10">
    <property type="entry name" value="Multidrug efflux transporter AcrB transmembrane domain"/>
    <property type="match status" value="2"/>
</dbReference>
<dbReference type="RefSeq" id="WP_284313492.1">
    <property type="nucleotide sequence ID" value="NZ_BSPC01000028.1"/>
</dbReference>
<dbReference type="Pfam" id="PF00873">
    <property type="entry name" value="ACR_tran"/>
    <property type="match status" value="1"/>
</dbReference>
<feature type="transmembrane region" description="Helical" evidence="1">
    <location>
        <begin position="432"/>
        <end position="452"/>
    </location>
</feature>
<dbReference type="Gene3D" id="3.30.70.1440">
    <property type="entry name" value="Multidrug efflux transporter AcrB pore domain"/>
    <property type="match status" value="1"/>
</dbReference>
<feature type="transmembrane region" description="Helical" evidence="1">
    <location>
        <begin position="12"/>
        <end position="33"/>
    </location>
</feature>
<feature type="transmembrane region" description="Helical" evidence="1">
    <location>
        <begin position="1017"/>
        <end position="1045"/>
    </location>
</feature>
<reference evidence="3" key="1">
    <citation type="journal article" date="2019" name="Int. J. Syst. Evol. Microbiol.">
        <title>The Global Catalogue of Microorganisms (GCM) 10K type strain sequencing project: providing services to taxonomists for standard genome sequencing and annotation.</title>
        <authorList>
            <consortium name="The Broad Institute Genomics Platform"/>
            <consortium name="The Broad Institute Genome Sequencing Center for Infectious Disease"/>
            <person name="Wu L."/>
            <person name="Ma J."/>
        </authorList>
    </citation>
    <scope>NUCLEOTIDE SEQUENCE [LARGE SCALE GENOMIC DNA]</scope>
    <source>
        <strain evidence="3">NBRC 101365</strain>
    </source>
</reference>
<keyword evidence="1" id="KW-0472">Membrane</keyword>
<feature type="transmembrane region" description="Helical" evidence="1">
    <location>
        <begin position="527"/>
        <end position="548"/>
    </location>
</feature>
<gene>
    <name evidence="2" type="ORF">GCM10007874_34190</name>
</gene>
<keyword evidence="1" id="KW-1133">Transmembrane helix</keyword>
<feature type="transmembrane region" description="Helical" evidence="1">
    <location>
        <begin position="991"/>
        <end position="1011"/>
    </location>
</feature>
<feature type="transmembrane region" description="Helical" evidence="1">
    <location>
        <begin position="361"/>
        <end position="385"/>
    </location>
</feature>
<dbReference type="PANTHER" id="PTHR32063">
    <property type="match status" value="1"/>
</dbReference>
<keyword evidence="3" id="KW-1185">Reference proteome</keyword>
<keyword evidence="1" id="KW-0812">Transmembrane</keyword>